<evidence type="ECO:0000313" key="3">
    <source>
        <dbReference type="Proteomes" id="UP000238823"/>
    </source>
</evidence>
<sequence>MAINKTLVWILAGGAALALGGVAIWLLRWRANAAVVLEEEQPMTPEPRGFLTAANVGRHP</sequence>
<evidence type="ECO:0000256" key="1">
    <source>
        <dbReference type="SAM" id="Phobius"/>
    </source>
</evidence>
<gene>
    <name evidence="2" type="ORF">ENSA7_69090</name>
</gene>
<dbReference type="EMBL" id="PVNL01000135">
    <property type="protein sequence ID" value="PRP96095.1"/>
    <property type="molecule type" value="Genomic_DNA"/>
</dbReference>
<proteinExistence type="predicted"/>
<keyword evidence="1" id="KW-0472">Membrane</keyword>
<dbReference type="Proteomes" id="UP000238823">
    <property type="component" value="Unassembled WGS sequence"/>
</dbReference>
<keyword evidence="1" id="KW-0812">Transmembrane</keyword>
<accession>A0A2S9XTB0</accession>
<organism evidence="2 3">
    <name type="scientific">Enhygromyxa salina</name>
    <dbReference type="NCBI Taxonomy" id="215803"/>
    <lineage>
        <taxon>Bacteria</taxon>
        <taxon>Pseudomonadati</taxon>
        <taxon>Myxococcota</taxon>
        <taxon>Polyangia</taxon>
        <taxon>Nannocystales</taxon>
        <taxon>Nannocystaceae</taxon>
        <taxon>Enhygromyxa</taxon>
    </lineage>
</organism>
<dbReference type="RefSeq" id="WP_106093717.1">
    <property type="nucleotide sequence ID" value="NZ_PVNL01000135.1"/>
</dbReference>
<reference evidence="2 3" key="1">
    <citation type="submission" date="2018-03" db="EMBL/GenBank/DDBJ databases">
        <title>Draft Genome Sequences of the Obligatory Marine Myxobacteria Enhygromyxa salina SWB007.</title>
        <authorList>
            <person name="Poehlein A."/>
            <person name="Moghaddam J.A."/>
            <person name="Harms H."/>
            <person name="Alanjari M."/>
            <person name="Koenig G.M."/>
            <person name="Daniel R."/>
            <person name="Schaeberle T.F."/>
        </authorList>
    </citation>
    <scope>NUCLEOTIDE SEQUENCE [LARGE SCALE GENOMIC DNA]</scope>
    <source>
        <strain evidence="2 3">SWB007</strain>
    </source>
</reference>
<protein>
    <submittedName>
        <fullName evidence="2">Uncharacterized protein</fullName>
    </submittedName>
</protein>
<name>A0A2S9XTB0_9BACT</name>
<comment type="caution">
    <text evidence="2">The sequence shown here is derived from an EMBL/GenBank/DDBJ whole genome shotgun (WGS) entry which is preliminary data.</text>
</comment>
<dbReference type="AlphaFoldDB" id="A0A2S9XTB0"/>
<evidence type="ECO:0000313" key="2">
    <source>
        <dbReference type="EMBL" id="PRP96095.1"/>
    </source>
</evidence>
<feature type="transmembrane region" description="Helical" evidence="1">
    <location>
        <begin position="6"/>
        <end position="27"/>
    </location>
</feature>
<keyword evidence="1" id="KW-1133">Transmembrane helix</keyword>